<dbReference type="RefSeq" id="WP_152306839.1">
    <property type="nucleotide sequence ID" value="NZ_CP043617.1"/>
</dbReference>
<dbReference type="OrthoDB" id="529131at2"/>
<gene>
    <name evidence="1" type="ORF">FJR48_03830</name>
</gene>
<proteinExistence type="predicted"/>
<name>A0A5P8NZL8_9BACT</name>
<dbReference type="AlphaFoldDB" id="A0A5P8NZL8"/>
<evidence type="ECO:0008006" key="3">
    <source>
        <dbReference type="Google" id="ProtNLM"/>
    </source>
</evidence>
<accession>A0A5P8NZL8</accession>
<reference evidence="1 2" key="1">
    <citation type="submission" date="2019-09" db="EMBL/GenBank/DDBJ databases">
        <title>Sulfurimonas gotlandica sp. nov., a chemoautotrophic and psychrotolerant epsilonproteobacterium isolated from a pelagic redoxcline, and an emended description of the genus Sulfurimonas.</title>
        <authorList>
            <person name="Wang S."/>
            <person name="Jiang L."/>
            <person name="Shao S."/>
        </authorList>
    </citation>
    <scope>NUCLEOTIDE SEQUENCE [LARGE SCALE GENOMIC DNA]</scope>
    <source>
        <strain evidence="1 2">GYSZ_1</strain>
    </source>
</reference>
<evidence type="ECO:0000313" key="2">
    <source>
        <dbReference type="Proteomes" id="UP000326944"/>
    </source>
</evidence>
<dbReference type="Proteomes" id="UP000326944">
    <property type="component" value="Chromosome"/>
</dbReference>
<dbReference type="EMBL" id="CP043617">
    <property type="protein sequence ID" value="QFR48896.1"/>
    <property type="molecule type" value="Genomic_DNA"/>
</dbReference>
<keyword evidence="2" id="KW-1185">Reference proteome</keyword>
<evidence type="ECO:0000313" key="1">
    <source>
        <dbReference type="EMBL" id="QFR48896.1"/>
    </source>
</evidence>
<dbReference type="SUPFAM" id="SSF53756">
    <property type="entry name" value="UDP-Glycosyltransferase/glycogen phosphorylase"/>
    <property type="match status" value="1"/>
</dbReference>
<organism evidence="1 2">
    <name type="scientific">Sulfurimonas lithotrophica</name>
    <dbReference type="NCBI Taxonomy" id="2590022"/>
    <lineage>
        <taxon>Bacteria</taxon>
        <taxon>Pseudomonadati</taxon>
        <taxon>Campylobacterota</taxon>
        <taxon>Epsilonproteobacteria</taxon>
        <taxon>Campylobacterales</taxon>
        <taxon>Sulfurimonadaceae</taxon>
        <taxon>Sulfurimonas</taxon>
    </lineage>
</organism>
<protein>
    <recommendedName>
        <fullName evidence="3">Glycosyltransferase</fullName>
    </recommendedName>
</protein>
<dbReference type="KEGG" id="sulg:FJR48_03830"/>
<sequence>MNKVIYIFTKTNWSEPPRIRHQVTNMLIKRGYEVYFFQKPTIRIKNLKERKENLVLLSTFELIHHQLRFISPLIWLNKLLVKWNIKNISKDEPKPDVIINFNYDYYFLKELYPNVKIVNIINDDFIEMAKPWMKKLAKEQLHKTCLNGDETLTVSYPLEKQLLKFTDNVHLFFPWAGQRYQNHGAEKVKDTVLWWGYIRHNIDWDTIEYLLKKGVKIRMVGPIMKAKNIDQYIEQLQKYDNFELQASTSLDKLNFDDICCSLLSYRKDVEIKKGITISNRGFNLLSNGIPLVYVNLPELIEAPVQVITKCDSKEDYLNAVKYFQNNWNEAQPYIKDFLEGHYEEDRYEKLKSFIN</sequence>